<reference evidence="1" key="1">
    <citation type="submission" date="2023-04" db="EMBL/GenBank/DDBJ databases">
        <title>A chromosome-level genome assembly of the parasitoid wasp Eretmocerus hayati.</title>
        <authorList>
            <person name="Zhong Y."/>
            <person name="Liu S."/>
            <person name="Liu Y."/>
        </authorList>
    </citation>
    <scope>NUCLEOTIDE SEQUENCE</scope>
    <source>
        <strain evidence="1">ZJU_SS_LIU_2023</strain>
    </source>
</reference>
<accession>A0ACC2N7W0</accession>
<dbReference type="EMBL" id="CM056744">
    <property type="protein sequence ID" value="KAJ8666776.1"/>
    <property type="molecule type" value="Genomic_DNA"/>
</dbReference>
<comment type="caution">
    <text evidence="1">The sequence shown here is derived from an EMBL/GenBank/DDBJ whole genome shotgun (WGS) entry which is preliminary data.</text>
</comment>
<evidence type="ECO:0000313" key="1">
    <source>
        <dbReference type="EMBL" id="KAJ8666776.1"/>
    </source>
</evidence>
<dbReference type="Proteomes" id="UP001239111">
    <property type="component" value="Chromosome 4"/>
</dbReference>
<gene>
    <name evidence="1" type="ORF">QAD02_008438</name>
</gene>
<name>A0ACC2N7W0_9HYME</name>
<proteinExistence type="predicted"/>
<sequence>MYDAVSIKKFCHGAPDDKIQIRVKEDVFPRANELILKYAPKSELKKIREKRRSYINIPAPTNRCSVITADSCRVYLSCNIHPLFSDGYVLFTVKYGTGEEQKCLLDLDLDEKTFYQQNIRVSLEEAIKICNTCTKYDTKMEPRARDCYFKMIKQDVVLAGLMVNPNIPWLGFSPDGLVPNLKRIVEIKCPYKFKDLPVNEMIKKLSFIDTTGENYSLKEKHKYHCQVQLGMFIANVPRCDFVVYSAADNNCIIIPVYLDKTLVVDDYIPKLRQVFFKYMLTYLSHSAVTPSSVNPNCLW</sequence>
<organism evidence="1 2">
    <name type="scientific">Eretmocerus hayati</name>
    <dbReference type="NCBI Taxonomy" id="131215"/>
    <lineage>
        <taxon>Eukaryota</taxon>
        <taxon>Metazoa</taxon>
        <taxon>Ecdysozoa</taxon>
        <taxon>Arthropoda</taxon>
        <taxon>Hexapoda</taxon>
        <taxon>Insecta</taxon>
        <taxon>Pterygota</taxon>
        <taxon>Neoptera</taxon>
        <taxon>Endopterygota</taxon>
        <taxon>Hymenoptera</taxon>
        <taxon>Apocrita</taxon>
        <taxon>Proctotrupomorpha</taxon>
        <taxon>Chalcidoidea</taxon>
        <taxon>Aphelinidae</taxon>
        <taxon>Aphelininae</taxon>
        <taxon>Eretmocerus</taxon>
    </lineage>
</organism>
<evidence type="ECO:0000313" key="2">
    <source>
        <dbReference type="Proteomes" id="UP001239111"/>
    </source>
</evidence>
<protein>
    <submittedName>
        <fullName evidence="1">Uncharacterized protein</fullName>
    </submittedName>
</protein>
<keyword evidence="2" id="KW-1185">Reference proteome</keyword>